<dbReference type="Proteomes" id="UP000030763">
    <property type="component" value="Unassembled WGS sequence"/>
</dbReference>
<protein>
    <submittedName>
        <fullName evidence="8">DnaJ domain-containing protein, putative</fullName>
    </submittedName>
</protein>
<dbReference type="Pfam" id="PF00226">
    <property type="entry name" value="DnaJ"/>
    <property type="match status" value="1"/>
</dbReference>
<dbReference type="EMBL" id="HG719143">
    <property type="protein sequence ID" value="CDJ56850.1"/>
    <property type="molecule type" value="Genomic_DNA"/>
</dbReference>
<evidence type="ECO:0000259" key="7">
    <source>
        <dbReference type="PROSITE" id="PS50076"/>
    </source>
</evidence>
<evidence type="ECO:0000256" key="5">
    <source>
        <dbReference type="ARBA" id="ARBA00023242"/>
    </source>
</evidence>
<reference evidence="8" key="2">
    <citation type="submission" date="2013-10" db="EMBL/GenBank/DDBJ databases">
        <authorList>
            <person name="Aslett M."/>
        </authorList>
    </citation>
    <scope>NUCLEOTIDE SEQUENCE [LARGE SCALE GENOMIC DNA]</scope>
    <source>
        <strain evidence="8">Weybridge</strain>
    </source>
</reference>
<dbReference type="RefSeq" id="XP_013333500.1">
    <property type="nucleotide sequence ID" value="XM_013478046.1"/>
</dbReference>
<sequence>MDASRGQLPAGLKGKCPYTVLGLCSEEGQPLSVQEAAADEASVAAREALTSKAIGTAYRRAALKAHPDKNKGRETEAAAAFLVVNLAFAFLSNAEQRSAYHKHLRTLLALRERRQEQQQRLTERDKEKQKYKAELDRREAEERHKTPKTDPAEAELQRIREQNAAFIKEQTELRQRRRHEIFREHSAQLLQQQQTQKAPYVDATHATDASSSAETETEETLEDILPRSVVLHWSGAATTQKTEAAAAAANGYKEEHQTCAEGASAEAEAAPTAAHTIGVAAAAAADGPTPASLCSQLWKHGAVDLCLFSRKKGIACISFSSRERAIEAALMLQRHRKNSNNNDKVSSVKLANKVKGFEQLLLRVRAAAAVSEQQQGEVDDDMKEAAELAAETEEAAGAFASAVASAAAAATSPHEPTAAPSPVEQQTVNGSSGSPSSSNSSYSSNSSSRMSLSVAEANSAAAAFGLGVAAASRQPISGAAACILEYVKSCSSRGLQEVQQQQAEAERDKGWEWVGGAKAAASMTMQELEDAAFGELQRKKQQLHQQ</sequence>
<evidence type="ECO:0000313" key="8">
    <source>
        <dbReference type="EMBL" id="CDJ56850.1"/>
    </source>
</evidence>
<dbReference type="CDD" id="cd06257">
    <property type="entry name" value="DnaJ"/>
    <property type="match status" value="1"/>
</dbReference>
<evidence type="ECO:0000256" key="4">
    <source>
        <dbReference type="ARBA" id="ARBA00023186"/>
    </source>
</evidence>
<evidence type="ECO:0000256" key="3">
    <source>
        <dbReference type="ARBA" id="ARBA00022490"/>
    </source>
</evidence>
<comment type="subcellular location">
    <subcellularLocation>
        <location evidence="2">Cytoplasm</location>
    </subcellularLocation>
    <subcellularLocation>
        <location evidence="1">Nucleus</location>
    </subcellularLocation>
</comment>
<dbReference type="Gene3D" id="1.10.287.110">
    <property type="entry name" value="DnaJ domain"/>
    <property type="match status" value="1"/>
</dbReference>
<evidence type="ECO:0000256" key="6">
    <source>
        <dbReference type="SAM" id="MobiDB-lite"/>
    </source>
</evidence>
<dbReference type="AlphaFoldDB" id="U6M595"/>
<dbReference type="OrthoDB" id="332635at2759"/>
<dbReference type="GO" id="GO:0000390">
    <property type="term" value="P:spliceosomal complex disassembly"/>
    <property type="evidence" value="ECO:0007669"/>
    <property type="project" value="TreeGrafter"/>
</dbReference>
<dbReference type="SMART" id="SM00271">
    <property type="entry name" value="DnaJ"/>
    <property type="match status" value="1"/>
</dbReference>
<feature type="region of interest" description="Disordered" evidence="6">
    <location>
        <begin position="118"/>
        <end position="154"/>
    </location>
</feature>
<name>U6M595_EIMMA</name>
<dbReference type="PROSITE" id="PS50076">
    <property type="entry name" value="DNAJ_2"/>
    <property type="match status" value="1"/>
</dbReference>
<proteinExistence type="predicted"/>
<evidence type="ECO:0000256" key="2">
    <source>
        <dbReference type="ARBA" id="ARBA00004496"/>
    </source>
</evidence>
<dbReference type="GO" id="GO:0005737">
    <property type="term" value="C:cytoplasm"/>
    <property type="evidence" value="ECO:0007669"/>
    <property type="project" value="UniProtKB-SubCell"/>
</dbReference>
<organism evidence="8 9">
    <name type="scientific">Eimeria maxima</name>
    <name type="common">Coccidian parasite</name>
    <dbReference type="NCBI Taxonomy" id="5804"/>
    <lineage>
        <taxon>Eukaryota</taxon>
        <taxon>Sar</taxon>
        <taxon>Alveolata</taxon>
        <taxon>Apicomplexa</taxon>
        <taxon>Conoidasida</taxon>
        <taxon>Coccidia</taxon>
        <taxon>Eucoccidiorida</taxon>
        <taxon>Eimeriorina</taxon>
        <taxon>Eimeriidae</taxon>
        <taxon>Eimeria</taxon>
    </lineage>
</organism>
<dbReference type="GeneID" id="25336527"/>
<keyword evidence="9" id="KW-1185">Reference proteome</keyword>
<keyword evidence="5" id="KW-0539">Nucleus</keyword>
<feature type="compositionally biased region" description="Low complexity" evidence="6">
    <location>
        <begin position="410"/>
        <end position="422"/>
    </location>
</feature>
<dbReference type="InterPro" id="IPR052094">
    <property type="entry name" value="Pre-mRNA-splicing_ERAD"/>
</dbReference>
<accession>U6M595</accession>
<reference evidence="8" key="1">
    <citation type="submission" date="2013-10" db="EMBL/GenBank/DDBJ databases">
        <title>Genomic analysis of the causative agents of coccidiosis in chickens.</title>
        <authorList>
            <person name="Reid A.J."/>
            <person name="Blake D."/>
            <person name="Billington K."/>
            <person name="Browne H."/>
            <person name="Dunn M."/>
            <person name="Hung S."/>
            <person name="Kawahara F."/>
            <person name="Miranda-Saavedra D."/>
            <person name="Mourier T."/>
            <person name="Nagra H."/>
            <person name="Otto T.D."/>
            <person name="Rawlings N."/>
            <person name="Sanchez A."/>
            <person name="Sanders M."/>
            <person name="Subramaniam C."/>
            <person name="Tay Y."/>
            <person name="Dear P."/>
            <person name="Doerig C."/>
            <person name="Gruber A."/>
            <person name="Parkinson J."/>
            <person name="Shirley M."/>
            <person name="Wan K.L."/>
            <person name="Berriman M."/>
            <person name="Tomley F."/>
            <person name="Pain A."/>
        </authorList>
    </citation>
    <scope>NUCLEOTIDE SEQUENCE [LARGE SCALE GENOMIC DNA]</scope>
    <source>
        <strain evidence="8">Weybridge</strain>
    </source>
</reference>
<dbReference type="InterPro" id="IPR001623">
    <property type="entry name" value="DnaJ_domain"/>
</dbReference>
<dbReference type="VEuPathDB" id="ToxoDB:EMWEY_00025410"/>
<dbReference type="GO" id="GO:0005681">
    <property type="term" value="C:spliceosomal complex"/>
    <property type="evidence" value="ECO:0007669"/>
    <property type="project" value="TreeGrafter"/>
</dbReference>
<feature type="domain" description="J" evidence="7">
    <location>
        <begin position="16"/>
        <end position="104"/>
    </location>
</feature>
<dbReference type="InterPro" id="IPR036869">
    <property type="entry name" value="J_dom_sf"/>
</dbReference>
<feature type="region of interest" description="Disordered" evidence="6">
    <location>
        <begin position="410"/>
        <end position="447"/>
    </location>
</feature>
<keyword evidence="3" id="KW-0963">Cytoplasm</keyword>
<feature type="compositionally biased region" description="Low complexity" evidence="6">
    <location>
        <begin position="431"/>
        <end position="447"/>
    </location>
</feature>
<dbReference type="PANTHER" id="PTHR44313">
    <property type="entry name" value="DNAJ HOMOLOG SUBFAMILY C MEMBER 17"/>
    <property type="match status" value="1"/>
</dbReference>
<evidence type="ECO:0000313" key="9">
    <source>
        <dbReference type="Proteomes" id="UP000030763"/>
    </source>
</evidence>
<evidence type="ECO:0000256" key="1">
    <source>
        <dbReference type="ARBA" id="ARBA00004123"/>
    </source>
</evidence>
<dbReference type="SUPFAM" id="SSF46565">
    <property type="entry name" value="Chaperone J-domain"/>
    <property type="match status" value="1"/>
</dbReference>
<dbReference type="PANTHER" id="PTHR44313:SF1">
    <property type="entry name" value="DNAJ HOMOLOG SUBFAMILY C MEMBER 17"/>
    <property type="match status" value="1"/>
</dbReference>
<gene>
    <name evidence="8" type="ORF">EMWEY_00025410</name>
</gene>
<dbReference type="OMA" id="NRAAYHA"/>
<keyword evidence="4" id="KW-0143">Chaperone</keyword>